<protein>
    <recommendedName>
        <fullName evidence="2">PHA accumulation regulator DNA-binding N-terminal domain-containing protein</fullName>
    </recommendedName>
</protein>
<accession>A0A382P7M7</accession>
<feature type="compositionally biased region" description="Polar residues" evidence="1">
    <location>
        <begin position="140"/>
        <end position="156"/>
    </location>
</feature>
<reference evidence="3" key="1">
    <citation type="submission" date="2018-05" db="EMBL/GenBank/DDBJ databases">
        <authorList>
            <person name="Lanie J.A."/>
            <person name="Ng W.-L."/>
            <person name="Kazmierczak K.M."/>
            <person name="Andrzejewski T.M."/>
            <person name="Davidsen T.M."/>
            <person name="Wayne K.J."/>
            <person name="Tettelin H."/>
            <person name="Glass J.I."/>
            <person name="Rusch D."/>
            <person name="Podicherti R."/>
            <person name="Tsui H.-C.T."/>
            <person name="Winkler M.E."/>
        </authorList>
    </citation>
    <scope>NUCLEOTIDE SEQUENCE</scope>
</reference>
<organism evidence="3">
    <name type="scientific">marine metagenome</name>
    <dbReference type="NCBI Taxonomy" id="408172"/>
    <lineage>
        <taxon>unclassified sequences</taxon>
        <taxon>metagenomes</taxon>
        <taxon>ecological metagenomes</taxon>
    </lineage>
</organism>
<sequence>MASHDPIRITKYSNRRLYDAANSRHLTLDQLVELIKEGHDVEVIDSKSKEDLTQSLLMQILLEDKGAHLFSVPFLHQLIRIRDGMLGEFFTDLVPMMLDSYLDTQNSVRKQMEAFSVPTQWMDASREMKVPVFNPFAPFQASSETTAETPPSNAESTQKEEVEELKDRLRELEERLNLMHPKSPQE</sequence>
<dbReference type="InterPro" id="IPR012909">
    <property type="entry name" value="PHA_DNA-bd_N"/>
</dbReference>
<feature type="region of interest" description="Disordered" evidence="1">
    <location>
        <begin position="140"/>
        <end position="165"/>
    </location>
</feature>
<dbReference type="EMBL" id="UINC01105376">
    <property type="protein sequence ID" value="SVC69266.1"/>
    <property type="molecule type" value="Genomic_DNA"/>
</dbReference>
<evidence type="ECO:0000256" key="1">
    <source>
        <dbReference type="SAM" id="MobiDB-lite"/>
    </source>
</evidence>
<evidence type="ECO:0000313" key="3">
    <source>
        <dbReference type="EMBL" id="SVC69266.1"/>
    </source>
</evidence>
<gene>
    <name evidence="3" type="ORF">METZ01_LOCUS322120</name>
</gene>
<name>A0A382P7M7_9ZZZZ</name>
<feature type="domain" description="PHA accumulation regulator DNA-binding N-terminal" evidence="2">
    <location>
        <begin position="9"/>
        <end position="65"/>
    </location>
</feature>
<proteinExistence type="predicted"/>
<dbReference type="AlphaFoldDB" id="A0A382P7M7"/>
<dbReference type="Pfam" id="PF07879">
    <property type="entry name" value="PHB_acc_N"/>
    <property type="match status" value="1"/>
</dbReference>
<evidence type="ECO:0000259" key="2">
    <source>
        <dbReference type="Pfam" id="PF07879"/>
    </source>
</evidence>